<feature type="domain" description="Response regulatory" evidence="2">
    <location>
        <begin position="3"/>
        <end position="118"/>
    </location>
</feature>
<evidence type="ECO:0000313" key="3">
    <source>
        <dbReference type="EMBL" id="MPL67876.1"/>
    </source>
</evidence>
<dbReference type="InterPro" id="IPR011006">
    <property type="entry name" value="CheY-like_superfamily"/>
</dbReference>
<dbReference type="SUPFAM" id="SSF52172">
    <property type="entry name" value="CheY-like"/>
    <property type="match status" value="1"/>
</dbReference>
<sequence length="126" mass="13912">MARIMIVEDSRMMRQNLRIMLEKAGHTIVAEAGDGLQAFHEYSVHKPDLVTMDLTMPGISGIDTVQNIIAEFPNANIIVVSVLNGRASVIQAIANGARHYIIKPISSEKLLSVVNEVLVKYQARED</sequence>
<name>A0A644TLN9_9ZZZZ</name>
<dbReference type="Gene3D" id="3.40.50.2300">
    <property type="match status" value="1"/>
</dbReference>
<dbReference type="PANTHER" id="PTHR44591:SF3">
    <property type="entry name" value="RESPONSE REGULATORY DOMAIN-CONTAINING PROTEIN"/>
    <property type="match status" value="1"/>
</dbReference>
<dbReference type="AlphaFoldDB" id="A0A644TLN9"/>
<proteinExistence type="predicted"/>
<comment type="caution">
    <text evidence="3">The sequence shown here is derived from an EMBL/GenBank/DDBJ whole genome shotgun (WGS) entry which is preliminary data.</text>
</comment>
<dbReference type="GO" id="GO:0000160">
    <property type="term" value="P:phosphorelay signal transduction system"/>
    <property type="evidence" value="ECO:0007669"/>
    <property type="project" value="InterPro"/>
</dbReference>
<evidence type="ECO:0000256" key="1">
    <source>
        <dbReference type="ARBA" id="ARBA00022553"/>
    </source>
</evidence>
<reference evidence="3" key="1">
    <citation type="submission" date="2019-08" db="EMBL/GenBank/DDBJ databases">
        <authorList>
            <person name="Kucharzyk K."/>
            <person name="Murdoch R.W."/>
            <person name="Higgins S."/>
            <person name="Loffler F."/>
        </authorList>
    </citation>
    <scope>NUCLEOTIDE SEQUENCE</scope>
</reference>
<keyword evidence="1" id="KW-0597">Phosphoprotein</keyword>
<dbReference type="EMBL" id="VSSQ01000039">
    <property type="protein sequence ID" value="MPL67876.1"/>
    <property type="molecule type" value="Genomic_DNA"/>
</dbReference>
<gene>
    <name evidence="3" type="primary">cheY_6</name>
    <name evidence="3" type="ORF">SDC9_13579</name>
</gene>
<dbReference type="InterPro" id="IPR050595">
    <property type="entry name" value="Bact_response_regulator"/>
</dbReference>
<organism evidence="3">
    <name type="scientific">bioreactor metagenome</name>
    <dbReference type="NCBI Taxonomy" id="1076179"/>
    <lineage>
        <taxon>unclassified sequences</taxon>
        <taxon>metagenomes</taxon>
        <taxon>ecological metagenomes</taxon>
    </lineage>
</organism>
<dbReference type="Pfam" id="PF00072">
    <property type="entry name" value="Response_reg"/>
    <property type="match status" value="1"/>
</dbReference>
<dbReference type="InterPro" id="IPR001789">
    <property type="entry name" value="Sig_transdc_resp-reg_receiver"/>
</dbReference>
<protein>
    <submittedName>
        <fullName evidence="3">Chemotaxis protein CheY</fullName>
    </submittedName>
</protein>
<evidence type="ECO:0000259" key="2">
    <source>
        <dbReference type="PROSITE" id="PS50110"/>
    </source>
</evidence>
<accession>A0A644TLN9</accession>
<dbReference type="PROSITE" id="PS50110">
    <property type="entry name" value="RESPONSE_REGULATORY"/>
    <property type="match status" value="1"/>
</dbReference>
<dbReference type="PANTHER" id="PTHR44591">
    <property type="entry name" value="STRESS RESPONSE REGULATOR PROTEIN 1"/>
    <property type="match status" value="1"/>
</dbReference>
<dbReference type="SMART" id="SM00448">
    <property type="entry name" value="REC"/>
    <property type="match status" value="1"/>
</dbReference>